<feature type="domain" description="PKS/mFAS DH" evidence="13">
    <location>
        <begin position="4016"/>
        <end position="4299"/>
    </location>
</feature>
<dbReference type="CDD" id="cd08956">
    <property type="entry name" value="KR_3_FAS_SDR_x"/>
    <property type="match status" value="1"/>
</dbReference>
<dbReference type="InterPro" id="IPR006162">
    <property type="entry name" value="Ppantetheine_attach_site"/>
</dbReference>
<dbReference type="Gene3D" id="3.40.366.10">
    <property type="entry name" value="Malonyl-Coenzyme A Acyl Carrier Protein, domain 2"/>
    <property type="match status" value="3"/>
</dbReference>
<name>A0ABT0ZMH1_9ACTN</name>
<dbReference type="InterPro" id="IPR057326">
    <property type="entry name" value="KR_dom"/>
</dbReference>
<evidence type="ECO:0000313" key="14">
    <source>
        <dbReference type="EMBL" id="MCN9244788.1"/>
    </source>
</evidence>
<dbReference type="Gene3D" id="3.40.47.10">
    <property type="match status" value="3"/>
</dbReference>
<dbReference type="Pfam" id="PF00109">
    <property type="entry name" value="ketoacyl-synt"/>
    <property type="match status" value="3"/>
</dbReference>
<comment type="pathway">
    <text evidence="2">Antibiotic biosynthesis.</text>
</comment>
<keyword evidence="7" id="KW-0511">Multifunctional enzyme</keyword>
<feature type="domain" description="Ketosynthase family 3 (KS3)" evidence="12">
    <location>
        <begin position="33"/>
        <end position="458"/>
    </location>
</feature>
<feature type="region of interest" description="N-terminal hotdog fold" evidence="9">
    <location>
        <begin position="4016"/>
        <end position="4140"/>
    </location>
</feature>
<evidence type="ECO:0000256" key="5">
    <source>
        <dbReference type="ARBA" id="ARBA00022679"/>
    </source>
</evidence>
<dbReference type="SMART" id="SM00825">
    <property type="entry name" value="PKS_KS"/>
    <property type="match status" value="3"/>
</dbReference>
<feature type="domain" description="Ketosynthase family 3 (KS3)" evidence="12">
    <location>
        <begin position="3116"/>
        <end position="3542"/>
    </location>
</feature>
<dbReference type="SMART" id="SM00823">
    <property type="entry name" value="PKS_PP"/>
    <property type="match status" value="3"/>
</dbReference>
<feature type="domain" description="Carrier" evidence="11">
    <location>
        <begin position="4788"/>
        <end position="4863"/>
    </location>
</feature>
<feature type="region of interest" description="Disordered" evidence="10">
    <location>
        <begin position="4115"/>
        <end position="4150"/>
    </location>
</feature>
<keyword evidence="8" id="KW-0012">Acyltransferase</keyword>
<dbReference type="InterPro" id="IPR049900">
    <property type="entry name" value="PKS_mFAS_DH"/>
</dbReference>
<dbReference type="PROSITE" id="PS00606">
    <property type="entry name" value="KS3_1"/>
    <property type="match status" value="3"/>
</dbReference>
<dbReference type="SUPFAM" id="SSF51735">
    <property type="entry name" value="NAD(P)-binding Rossmann-fold domains"/>
    <property type="match status" value="6"/>
</dbReference>
<dbReference type="SUPFAM" id="SSF47336">
    <property type="entry name" value="ACP-like"/>
    <property type="match status" value="3"/>
</dbReference>
<dbReference type="SUPFAM" id="SSF55048">
    <property type="entry name" value="Probable ACP-binding domain of malonyl-CoA ACP transacylase"/>
    <property type="match status" value="3"/>
</dbReference>
<reference evidence="14 15" key="1">
    <citation type="submission" date="2022-05" db="EMBL/GenBank/DDBJ databases">
        <title>Streptomyces sp. nov. RY43-2 isolated from soil of a peat swamp forest.</title>
        <authorList>
            <person name="Kanchanasin P."/>
            <person name="Tanasupawat S."/>
            <person name="Phongsopitanun W."/>
        </authorList>
    </citation>
    <scope>NUCLEOTIDE SEQUENCE [LARGE SCALE GENOMIC DNA]</scope>
    <source>
        <strain evidence="14 15">RY43-2</strain>
    </source>
</reference>
<dbReference type="InterPro" id="IPR041618">
    <property type="entry name" value="PKS_DE"/>
</dbReference>
<dbReference type="Pfam" id="PF08990">
    <property type="entry name" value="Docking"/>
    <property type="match status" value="1"/>
</dbReference>
<dbReference type="Gene3D" id="3.30.70.3290">
    <property type="match status" value="3"/>
</dbReference>
<dbReference type="Pfam" id="PF14765">
    <property type="entry name" value="PS-DH"/>
    <property type="match status" value="1"/>
</dbReference>
<dbReference type="SMART" id="SM01294">
    <property type="entry name" value="PKS_PP_betabranch"/>
    <property type="match status" value="3"/>
</dbReference>
<dbReference type="InterPro" id="IPR014030">
    <property type="entry name" value="Ketoacyl_synth_N"/>
</dbReference>
<dbReference type="PROSITE" id="PS00012">
    <property type="entry name" value="PHOSPHOPANTETHEINE"/>
    <property type="match status" value="3"/>
</dbReference>
<organism evidence="14 15">
    <name type="scientific">Streptomyces macrolidinus</name>
    <dbReference type="NCBI Taxonomy" id="2952607"/>
    <lineage>
        <taxon>Bacteria</taxon>
        <taxon>Bacillati</taxon>
        <taxon>Actinomycetota</taxon>
        <taxon>Actinomycetes</taxon>
        <taxon>Kitasatosporales</taxon>
        <taxon>Streptomycetaceae</taxon>
        <taxon>Streptomyces</taxon>
    </lineage>
</organism>
<dbReference type="Gene3D" id="3.10.129.110">
    <property type="entry name" value="Polyketide synthase dehydratase"/>
    <property type="match status" value="1"/>
</dbReference>
<feature type="domain" description="Carrier" evidence="11">
    <location>
        <begin position="1488"/>
        <end position="1563"/>
    </location>
</feature>
<dbReference type="Gene3D" id="1.10.1200.10">
    <property type="entry name" value="ACP-like"/>
    <property type="match status" value="3"/>
</dbReference>
<keyword evidence="4" id="KW-0597">Phosphoprotein</keyword>
<comment type="cofactor">
    <cofactor evidence="1">
        <name>pantetheine 4'-phosphate</name>
        <dbReference type="ChEBI" id="CHEBI:47942"/>
    </cofactor>
</comment>
<evidence type="ECO:0000256" key="7">
    <source>
        <dbReference type="ARBA" id="ARBA00023268"/>
    </source>
</evidence>
<dbReference type="Pfam" id="PF16197">
    <property type="entry name" value="KAsynt_C_assoc"/>
    <property type="match status" value="3"/>
</dbReference>
<dbReference type="PROSITE" id="PS52019">
    <property type="entry name" value="PKS_MFAS_DH"/>
    <property type="match status" value="1"/>
</dbReference>
<feature type="region of interest" description="C-terminal hotdog fold" evidence="9">
    <location>
        <begin position="4161"/>
        <end position="4299"/>
    </location>
</feature>
<dbReference type="InterPro" id="IPR049551">
    <property type="entry name" value="PKS_DH_C"/>
</dbReference>
<feature type="region of interest" description="Disordered" evidence="10">
    <location>
        <begin position="1457"/>
        <end position="1477"/>
    </location>
</feature>
<dbReference type="Gene3D" id="3.40.50.720">
    <property type="entry name" value="NAD(P)-binding Rossmann-like Domain"/>
    <property type="match status" value="3"/>
</dbReference>
<dbReference type="Pfam" id="PF00698">
    <property type="entry name" value="Acyl_transf_1"/>
    <property type="match status" value="3"/>
</dbReference>
<dbReference type="InterPro" id="IPR014043">
    <property type="entry name" value="Acyl_transferase_dom"/>
</dbReference>
<dbReference type="InterPro" id="IPR014031">
    <property type="entry name" value="Ketoacyl_synth_C"/>
</dbReference>
<evidence type="ECO:0000256" key="4">
    <source>
        <dbReference type="ARBA" id="ARBA00022553"/>
    </source>
</evidence>
<comment type="caution">
    <text evidence="14">The sequence shown here is derived from an EMBL/GenBank/DDBJ whole genome shotgun (WGS) entry which is preliminary data.</text>
</comment>
<dbReference type="InterPro" id="IPR009081">
    <property type="entry name" value="PP-bd_ACP"/>
</dbReference>
<dbReference type="InterPro" id="IPR049552">
    <property type="entry name" value="PKS_DH_N"/>
</dbReference>
<proteinExistence type="predicted"/>
<dbReference type="Gene3D" id="6.10.140.1830">
    <property type="match status" value="2"/>
</dbReference>
<dbReference type="InterPro" id="IPR042104">
    <property type="entry name" value="PKS_dehydratase_sf"/>
</dbReference>
<dbReference type="NCBIfam" id="NF045894">
    <property type="entry name" value="PKS_plus_SDR"/>
    <property type="match status" value="2"/>
</dbReference>
<dbReference type="InterPro" id="IPR036291">
    <property type="entry name" value="NAD(P)-bd_dom_sf"/>
</dbReference>
<evidence type="ECO:0000259" key="12">
    <source>
        <dbReference type="PROSITE" id="PS52004"/>
    </source>
</evidence>
<keyword evidence="6" id="KW-0045">Antibiotic biosynthesis</keyword>
<dbReference type="CDD" id="cd08952">
    <property type="entry name" value="KR_1_SDR_x"/>
    <property type="match status" value="2"/>
</dbReference>
<dbReference type="Pfam" id="PF22953">
    <property type="entry name" value="SpnB_Rossmann"/>
    <property type="match status" value="1"/>
</dbReference>
<dbReference type="Pfam" id="PF00550">
    <property type="entry name" value="PP-binding"/>
    <property type="match status" value="3"/>
</dbReference>
<feature type="domain" description="Carrier" evidence="11">
    <location>
        <begin position="3018"/>
        <end position="3093"/>
    </location>
</feature>
<dbReference type="PANTHER" id="PTHR43775:SF51">
    <property type="entry name" value="INACTIVE PHENOLPHTHIOCEROL SYNTHESIS POLYKETIDE SYNTHASE TYPE I PKS1-RELATED"/>
    <property type="match status" value="1"/>
</dbReference>
<evidence type="ECO:0000313" key="15">
    <source>
        <dbReference type="Proteomes" id="UP001523219"/>
    </source>
</evidence>
<dbReference type="InterPro" id="IPR020841">
    <property type="entry name" value="PKS_Beta-ketoAc_synthase_dom"/>
</dbReference>
<dbReference type="InterPro" id="IPR001227">
    <property type="entry name" value="Ac_transferase_dom_sf"/>
</dbReference>
<keyword evidence="3" id="KW-0596">Phosphopantetheine</keyword>
<dbReference type="InterPro" id="IPR050091">
    <property type="entry name" value="PKS_NRPS_Biosynth_Enz"/>
</dbReference>
<evidence type="ECO:0000256" key="6">
    <source>
        <dbReference type="ARBA" id="ARBA00023194"/>
    </source>
</evidence>
<dbReference type="Proteomes" id="UP001523219">
    <property type="component" value="Unassembled WGS sequence"/>
</dbReference>
<protein>
    <submittedName>
        <fullName evidence="14">Type I polyketide synthase</fullName>
    </submittedName>
</protein>
<evidence type="ECO:0000256" key="9">
    <source>
        <dbReference type="PROSITE-ProRule" id="PRU01363"/>
    </source>
</evidence>
<dbReference type="RefSeq" id="WP_252428705.1">
    <property type="nucleotide sequence ID" value="NZ_JAMWMR010000046.1"/>
</dbReference>
<dbReference type="SMART" id="SM00827">
    <property type="entry name" value="PKS_AT"/>
    <property type="match status" value="3"/>
</dbReference>
<dbReference type="InterPro" id="IPR015083">
    <property type="entry name" value="NorB/c/GfsB-D-like_docking"/>
</dbReference>
<dbReference type="PROSITE" id="PS50075">
    <property type="entry name" value="CARRIER"/>
    <property type="match status" value="3"/>
</dbReference>
<dbReference type="SMART" id="SM00822">
    <property type="entry name" value="PKS_KR"/>
    <property type="match status" value="3"/>
</dbReference>
<keyword evidence="15" id="KW-1185">Reference proteome</keyword>
<dbReference type="InterPro" id="IPR036736">
    <property type="entry name" value="ACP-like_sf"/>
</dbReference>
<evidence type="ECO:0000256" key="8">
    <source>
        <dbReference type="ARBA" id="ARBA00023315"/>
    </source>
</evidence>
<dbReference type="CDD" id="cd00833">
    <property type="entry name" value="PKS"/>
    <property type="match status" value="3"/>
</dbReference>
<dbReference type="InterPro" id="IPR020806">
    <property type="entry name" value="PKS_PP-bd"/>
</dbReference>
<dbReference type="SUPFAM" id="SSF53901">
    <property type="entry name" value="Thiolase-like"/>
    <property type="match status" value="3"/>
</dbReference>
<dbReference type="PROSITE" id="PS52004">
    <property type="entry name" value="KS3_2"/>
    <property type="match status" value="3"/>
</dbReference>
<evidence type="ECO:0000256" key="1">
    <source>
        <dbReference type="ARBA" id="ARBA00001957"/>
    </source>
</evidence>
<dbReference type="SMART" id="SM00826">
    <property type="entry name" value="PKS_DH"/>
    <property type="match status" value="1"/>
</dbReference>
<dbReference type="Pfam" id="PF21089">
    <property type="entry name" value="PKS_DH_N"/>
    <property type="match status" value="1"/>
</dbReference>
<dbReference type="InterPro" id="IPR016036">
    <property type="entry name" value="Malonyl_transacylase_ACP-bd"/>
</dbReference>
<feature type="active site" description="Proton donor; for dehydratase activity" evidence="9">
    <location>
        <position position="4222"/>
    </location>
</feature>
<gene>
    <name evidence="14" type="ORF">NGF19_29075</name>
</gene>
<feature type="domain" description="Ketosynthase family 3 (KS3)" evidence="12">
    <location>
        <begin position="1582"/>
        <end position="2008"/>
    </location>
</feature>
<dbReference type="InterPro" id="IPR018201">
    <property type="entry name" value="Ketoacyl_synth_AS"/>
</dbReference>
<accession>A0ABT0ZMH1</accession>
<dbReference type="InterPro" id="IPR032821">
    <property type="entry name" value="PKS_assoc"/>
</dbReference>
<dbReference type="Pfam" id="PF08659">
    <property type="entry name" value="KR"/>
    <property type="match status" value="3"/>
</dbReference>
<evidence type="ECO:0000259" key="13">
    <source>
        <dbReference type="PROSITE" id="PS52019"/>
    </source>
</evidence>
<evidence type="ECO:0000256" key="10">
    <source>
        <dbReference type="SAM" id="MobiDB-lite"/>
    </source>
</evidence>
<dbReference type="InterPro" id="IPR055123">
    <property type="entry name" value="SpnB-like_Rossmann"/>
</dbReference>
<dbReference type="InterPro" id="IPR016039">
    <property type="entry name" value="Thiolase-like"/>
</dbReference>
<dbReference type="InterPro" id="IPR016035">
    <property type="entry name" value="Acyl_Trfase/lysoPLipase"/>
</dbReference>
<dbReference type="InterPro" id="IPR020807">
    <property type="entry name" value="PKS_DH"/>
</dbReference>
<dbReference type="EMBL" id="JAMWMR010000046">
    <property type="protein sequence ID" value="MCN9244788.1"/>
    <property type="molecule type" value="Genomic_DNA"/>
</dbReference>
<dbReference type="Pfam" id="PF02801">
    <property type="entry name" value="Ketoacyl-synt_C"/>
    <property type="match status" value="3"/>
</dbReference>
<dbReference type="InterPro" id="IPR013968">
    <property type="entry name" value="PKS_KR"/>
</dbReference>
<dbReference type="Pfam" id="PF18369">
    <property type="entry name" value="PKS_DE"/>
    <property type="match status" value="2"/>
</dbReference>
<evidence type="ECO:0000256" key="2">
    <source>
        <dbReference type="ARBA" id="ARBA00004792"/>
    </source>
</evidence>
<dbReference type="PANTHER" id="PTHR43775">
    <property type="entry name" value="FATTY ACID SYNTHASE"/>
    <property type="match status" value="1"/>
</dbReference>
<sequence>MPDNDKLLDYLRRATADLGEAKRRLREAEDAQHDPIAIVAMGCRYPGGADTPERLWELVARGTDAITEWPADRGWDTEALYDPDPDRVGTSYTRHGGFLADAAEFDAGFFGISPREALATDPQQRLVLETAWETVERAAIDPTSLRGSRTGVFIGAIDNDYGHESRHLPDLQGLLETGTATSVVSGRISYTLGLEGPAVTVNTACSSSLVALHLAIRSLRSGECSLALAGGVAVLSTPDAFVAFSRQRALAEDGRCKAFSAAADGTGWSEGVGLLLLERLSDAEANGHQVLAVIRGSAVNQDGASNGLTAPNGPSQQRVITEALADSRLLPGDIDAVEAHGTGTRLGDPIEAQALLATYGQGRPEDRPLWLGSLKSNIGHTSAAAGVGGVIKMVMALRQGELPPTLHVDEPSPFVDWSTGAVRLLTESRPWAQGDRPRRAGVSAFGVSGTNAHLILEQAPTAQPAPEPGPTPAVSPLPWVLSARTAPALREQARRLLDHLAAHPEPGPGAVGRALATGRAAFEHRAVVVADDRTGFTEGLEALAHGTAAPGLVQGTTGTKGRTVFVFPGQGSQWVGMATGLLGESVVFAERLAECERALAPYVDWSLTAVLRGEEGAPSLERVDVVQPALFAVMVSLAALWRSYGVEPDAVVGHSQGEIAAACVAGALSLDDAAKIVALRSRALAALAGRGGMASVPLPADALEHRLERWAQRLSVAAVNGPASTVLAGDPEAIEGIVSDLLAEDVQARVIAVDYASHSAQVEEIREELDTALAMITPATGDIALMSTVDAAWLDTATMDAGYWYRNLRHTVRFEEAITELLAQGHTFFVEISAHPVLTVGVEQTAEAAGGQAAVLGTLRRDQGGLDRFLLSLGQAHVQGLSPDWAALFAGHPDERVALPTYPFQRRSYWLESGGSTSRASETPLDPVEDRFWEAVRAGNLPELTATLGVAPEDPLSAVLPALAAWRERRGELATVDSWRYRLDWRALADGATAELSGTWLVLLPAPLSEDETSRFCLHALDRAGADVRPVVLDGTEVERQPLAEQLRQILADATEPVTGVLSLLGRDERPHPRHPSVPTGAAAHLTLVQALGDAEVDAPLWWATQGAVSVGRADTPARPAQNLTWGLGRVAALEYPQRWGGLVDLPEALDTRAEARLCRVLAGLGDEDQLALRSTGIHGRRLVRAALGDRPPRRAWNPRGTTLITGGTGGLGAYIARWLAREGAEDLVLVSRSGPEAPGADELTAELTSSGARVTIAACDVADREALAALVDGLARDGREIRSVMHAAGAGSLVALADTDLDEFADTLYAKVGGAQHLDAVFDRDSLDSFVLFSSISGVWGSAIHGAYAAANAYLDALAENRRARGLAATSVVWGIWSPENGAGMAAHLVEKQLRAQGVVFMPPATCVTALRQVLEQDETLVMVADIDWSRFATVFTTSRPSPLIGELPEVRQALAPEPVTPGTEDDSPSSALRERLRPLAEPERDRVLTELIRTEAAAVLGHDTPDEIQPDRAFRELGFDSLTAVEMRNRLNTATGLHLPVTVVFDYSSAAALALHLRTELLGDATAEAVAAPVAAATDDDPVVIVSMSCRYPGGVSTPEELWELVAEGRDAVAELPADRGWDLARLYDADPDRPGTSYAGAGGFVYEAGRFDAAFFGISPREALAMDPQQRLLLETAWEALERAGIDPAAQRGSRTGVFAGAAYQGYGGSMDEVPEELEGLFVAGISTSVLSGRVAYTLGLEGPAVTVDTACSSSLVAIHLAAQALRRGECTLALAGGATVIGSPLTFTGFSRQRGLAADGRCKSFAAAADGFGMAEGVGLLVLERLSDARRGGHPVLAVLRGSAVNQDGASNGLTAPSGLAQRRVITEALADAGLSGADVDAVEAHGTGTRLGDPIEAQALLATYGQQRPEERPLLLGSLKSNIGHSQAAAGVAGVIKMVLAMRHGTLPATLHVDAPTPHVDWSQGAARLLTEAAPWPETGRPKRAGISSFGLSGTNAHLIVEEPPAAPEPTTLPDASDTVVPWTLSGRTADALREQATRLRDHLTRHPHLRPADIGYSLATTRTAFEHRAVVTGADQDTLRAGLDALIAGATAPSLVQGTASREGRAVFVFPGQGSQWSGMAGRLLDDSPVFAEYIAACAEALAPYTGWSLLDVLHEAPGAPPLDRVDVVQPVLFAVMVSLAALWRSAGVEPAAVIGHSQGEIAAACVAGALTLEDAAKVVALRSKALAALSGQGGMLYVPRPAEEVAERLTEWPDRLDIAAVNGPSTVTVSGDPAALAELHERLADDGVLCWPIPGVDFAGHSPQVELIREELLSLLAEVRPTAAGIPFYSTVTGGMLDTTAMDAEYWYRNLRRPVEFHQAVTAAIADGHRLFVESSTHPALTVWLQESVEAAGGDGGVVATLRRDEGGRERWLTALAELHVLGQSVDWEAVFDGTGAQRGELPTYAFQRQWYWLEPQRRTEGAADGPAVADERFWAAVEERDAEALADALDLDDPPLRTSLATVMPALADWRSEHRNRSTVDSWRYRVTWRALPAQAAPRLSGTWWVLVPAGTAEDPATDACLRALRDHGAHAVLIEAGDGDRAADRAHLAARLPADAPDGVLSLLAGAPQGLAATLALVQALGDAGVDAPLWCLTRGAVSVGRSDRLTDPAQSQVWGFGTVAAVEYPQRWAGLVDLPERLDERVPARLAGVLADPAGEDQLAVRASGVFGRRLAHADPAARRTGQGWTPDGTVLITGGTGALAAHVAHWLADRGARHLLLVSRRGPDAPGAAELTAHLEESGAEVTIAACDVADREALAELLGTIPADRPLRAVIHTAGVLDDGVIDTLTPERLATVLRPKADAARNLHDLTRDADLTAFVMFSSLAGTLGGTGQGSYAAANAYLDALAQHRRDHGLPATSVAWGLWGGRSRAADVAERLVRDGLPAMDPELAVEALQQALDGDETRLIVADFAWDRFVRAYTALRPSPAIGDLPEARREAAAADRADGTTGRGALAERLAPLPEEERERELVDLVRTEVAAVLGHADPEAIEPGRVFKDIGFDSLTAVELRSRLAEATGLRLSVTLVFDHPTTTALVAHLREELLGHLQTTAPSATATPRTRNDDDDDPIAIVSMSCRYPGGATTPEELWRLLTERTDAIGEFPQDRGWDLAGLYDPDPERAGKTYVREGGFLYDAHHFDPAFFGISPREALTIDPQQRLLLEICWEAVERAGIDPLSLKGGDGGVFVGSSYRDYGSRITEPSEEFEGYLGIGSAGSVASGRIAYTFGLEGPAVTVDTACSSSLVAMHMAAQALRSGECSLALAAGVTVMATPGAFIEFGRQRGLAPDGRCKPFAAAADGTAWAEGAGVVLLERLSDARRNGHPVLAVLRGSAVNQDGASNGLTAPNGPSQQRVIRQALADAGIGPADVDAVEAHGTGTRLGDPIEAQALLATYGQQRPEERPLLLGSLKSNIGHSQAAAGVAGVIKMVLAMRHGTLPATLHVDEPTPYVDWSTGAVRLLTEAVPWPETGGPRRAGISSFGVSGTNAHLIVEHVPEPDRTPDTAPSAPGAVLPWLLSARDADALRDQAQRLLAHLTEHPEPDTAALGHALATTRSAFEHRAALIGTDREELLAALTALARDEDAPALVRGTTRTAGKTAFLFPGQGSQRLGMGRELYQRFPVFADAFDAVCAELDPLLDRPLREVINTAADSADAADLDLTAFTQPALFAIGVALFRLVESYGVRPDLVMGHSIGELAAAHVAGVLSLPDAAALVAARGRLMQSMPTGGAMVALTVSEAELLPRLEGREGELVIAAVNGPAATVISGDQDAVEELADHWKAQGRKATRLRVSHAFHSPHMDGMLAEFRKIAGELTYHEPHIPVVSNLTGAVADAETLCSPEYWVDQVRGTVRFLDGMRGLREAGVTTCLELGPDGALTALGQECLPQQDVTLVPLLRKNTGEAASLTRALAQLHVQGAEVDWSALFTARPALPPTLPTYPFQRHRYWLDPTPARGDMSAAGLVQTGHPLLGAGCPLADSDGHLFTSRLSVHTHPWLADHAVFGGAILPATAFLELAVRTGDQVGCGQIDELTLQAPLILPPDGAVVLQLALGAADEQGARTLDVYSRPEDATDDPWTRHATGRLLPAGQDTSPQDTSPEDTADLTVWPPAGAEPLQVAGLYERLAAGGFAYGPTFQGLRAAWRLGEDIYAEAALPEEQRAEAARFGLHPALLDSVLHSLVFGVLEGSDQGWLPFAWNGVRLHASGASTVRLRMRPAGRDAVTLQLVDTTGQLVATVESLTLRPVSADQVSVSRTGAHQELYHLQWPELPQPAPATTQDWAVLGEETPPWAPPATTAHTDLTALRAALDAGASVPGTVLADFTPATLAPGSLPEQVHTATGRALRLVQEWLTDERFTRSTLTLVTSGAVPATGDDLTDPAHAAVWGMLRSAQTEHPDRFVLVDLDSDERSKALLSAAANCGEPQLALRGGHVQAARLNRVPRSVPERTRGWTPDGTVLITGGTGAIGALTARHLVAEHGVRHLLLTSRSGPTAEGAAELLQGLEELGAQAEIVACDAADREALSALLASIDPDHPLTAVVHSAGIIADGVIADMTPDRLDRVLRAKVDAAVNLHELTAGANLSEFIVYSSIAGVFGGMGQANYAAANAFLDALAHHRRAQGLPGTSLAWGLWATGAGMTGHLDAADLARIARGGIIAFTPDEGLALFDTATGLDTPALLPLRLDTTALRAQTTAGGVPAFLRSLVRTPVRRQANGDAPGPDAAAELRRRLGTLSEPQRHRTLLDLVRSHAALVLGFTGPTAVDAERGLLDLGFDSLTAVELRNRLRAATGLRLPATLLFDYPTSTALARHLAEEITPEPGTDALPALTELDRLAEAAQDDALDDTVRATLADRLQELLERLRPAPATAEDDGIGERMDSATDDELFDFIDNELGTA</sequence>
<keyword evidence="5" id="KW-0808">Transferase</keyword>
<dbReference type="SUPFAM" id="SSF52151">
    <property type="entry name" value="FabD/lysophospholipase-like"/>
    <property type="match status" value="3"/>
</dbReference>
<evidence type="ECO:0000256" key="3">
    <source>
        <dbReference type="ARBA" id="ARBA00022450"/>
    </source>
</evidence>
<feature type="active site" description="Proton acceptor; for dehydratase activity" evidence="9">
    <location>
        <position position="4048"/>
    </location>
</feature>
<evidence type="ECO:0000259" key="11">
    <source>
        <dbReference type="PROSITE" id="PS50075"/>
    </source>
</evidence>